<dbReference type="InterPro" id="IPR021321">
    <property type="entry name" value="DUF2922"/>
</dbReference>
<comment type="caution">
    <text evidence="2">The sequence shown here is derived from an EMBL/GenBank/DDBJ whole genome shotgun (WGS) entry which is preliminary data.</text>
</comment>
<reference evidence="2 3" key="1">
    <citation type="submission" date="2024-02" db="EMBL/GenBank/DDBJ databases">
        <title>The Genome Sequence of Enterococcus sp. DIV0159.</title>
        <authorList>
            <person name="Earl A."/>
            <person name="Manson A."/>
            <person name="Gilmore M."/>
            <person name="Sanders J."/>
            <person name="Shea T."/>
            <person name="Howe W."/>
            <person name="Livny J."/>
            <person name="Cuomo C."/>
            <person name="Neafsey D."/>
            <person name="Birren B."/>
        </authorList>
    </citation>
    <scope>NUCLEOTIDE SEQUENCE [LARGE SCALE GENOMIC DNA]</scope>
    <source>
        <strain evidence="2 3">665A</strain>
    </source>
</reference>
<dbReference type="Pfam" id="PF11148">
    <property type="entry name" value="DUF2922"/>
    <property type="match status" value="1"/>
</dbReference>
<proteinExistence type="predicted"/>
<keyword evidence="3" id="KW-1185">Reference proteome</keyword>
<accession>A0ABV0EPV7</accession>
<sequence length="198" mass="22502">MIKLVSTFLNSEGKQHNFTFKDPDTTKSPEEIKESLELLSSLKLFEKDGVGLFQEVVNAKYVETIERPIFEGNDLFESPDSEGEHEENEEKENPEQLTALRCTWQETPKVPEVSLASPIRSEVHDTLRSISENNVEVKATTTNYPSVKVTVNAEEEATSPSPAGSPYDVVKELVKRRKRRKAKEKERRKQKNLPDTPS</sequence>
<evidence type="ECO:0008006" key="4">
    <source>
        <dbReference type="Google" id="ProtNLM"/>
    </source>
</evidence>
<name>A0ABV0EPV7_9ENTE</name>
<gene>
    <name evidence="2" type="ORF">JZO67_001936</name>
</gene>
<feature type="compositionally biased region" description="Basic residues" evidence="1">
    <location>
        <begin position="174"/>
        <end position="191"/>
    </location>
</feature>
<feature type="compositionally biased region" description="Acidic residues" evidence="1">
    <location>
        <begin position="77"/>
        <end position="92"/>
    </location>
</feature>
<dbReference type="RefSeq" id="WP_207702183.1">
    <property type="nucleotide sequence ID" value="NZ_JAFREL020000001.1"/>
</dbReference>
<feature type="region of interest" description="Disordered" evidence="1">
    <location>
        <begin position="153"/>
        <end position="198"/>
    </location>
</feature>
<evidence type="ECO:0000313" key="3">
    <source>
        <dbReference type="Proteomes" id="UP000664357"/>
    </source>
</evidence>
<feature type="region of interest" description="Disordered" evidence="1">
    <location>
        <begin position="72"/>
        <end position="96"/>
    </location>
</feature>
<protein>
    <recommendedName>
        <fullName evidence="4">DUF2922 family protein</fullName>
    </recommendedName>
</protein>
<dbReference type="Proteomes" id="UP000664357">
    <property type="component" value="Unassembled WGS sequence"/>
</dbReference>
<dbReference type="EMBL" id="JAFREL020000001">
    <property type="protein sequence ID" value="MEO1769985.1"/>
    <property type="molecule type" value="Genomic_DNA"/>
</dbReference>
<organism evidence="2 3">
    <name type="scientific">Candidatus Enterococcus ferrettii</name>
    <dbReference type="NCBI Taxonomy" id="2815324"/>
    <lineage>
        <taxon>Bacteria</taxon>
        <taxon>Bacillati</taxon>
        <taxon>Bacillota</taxon>
        <taxon>Bacilli</taxon>
        <taxon>Lactobacillales</taxon>
        <taxon>Enterococcaceae</taxon>
        <taxon>Enterococcus</taxon>
    </lineage>
</organism>
<evidence type="ECO:0000313" key="2">
    <source>
        <dbReference type="EMBL" id="MEO1769985.1"/>
    </source>
</evidence>
<evidence type="ECO:0000256" key="1">
    <source>
        <dbReference type="SAM" id="MobiDB-lite"/>
    </source>
</evidence>